<evidence type="ECO:0000256" key="5">
    <source>
        <dbReference type="ARBA" id="ARBA00022840"/>
    </source>
</evidence>
<evidence type="ECO:0000256" key="1">
    <source>
        <dbReference type="ARBA" id="ARBA00022527"/>
    </source>
</evidence>
<dbReference type="PROSITE" id="PS51285">
    <property type="entry name" value="AGC_KINASE_CTER"/>
    <property type="match status" value="1"/>
</dbReference>
<dbReference type="Gene3D" id="1.10.510.10">
    <property type="entry name" value="Transferase(Phosphotransferase) domain 1"/>
    <property type="match status" value="1"/>
</dbReference>
<dbReference type="InterPro" id="IPR017441">
    <property type="entry name" value="Protein_kinase_ATP_BS"/>
</dbReference>
<dbReference type="PROSITE" id="PS00107">
    <property type="entry name" value="PROTEIN_KINASE_ATP"/>
    <property type="match status" value="1"/>
</dbReference>
<keyword evidence="1" id="KW-0723">Serine/threonine-protein kinase</keyword>
<feature type="domain" description="Protein kinase" evidence="7">
    <location>
        <begin position="39"/>
        <end position="290"/>
    </location>
</feature>
<evidence type="ECO:0000256" key="4">
    <source>
        <dbReference type="ARBA" id="ARBA00022777"/>
    </source>
</evidence>
<keyword evidence="3 6" id="KW-0547">Nucleotide-binding</keyword>
<dbReference type="PANTHER" id="PTHR24351">
    <property type="entry name" value="RIBOSOMAL PROTEIN S6 KINASE"/>
    <property type="match status" value="1"/>
</dbReference>
<name>A0AAD1XHW2_EUPCR</name>
<comment type="caution">
    <text evidence="9">The sequence shown here is derived from an EMBL/GenBank/DDBJ whole genome shotgun (WGS) entry which is preliminary data.</text>
</comment>
<reference evidence="9" key="1">
    <citation type="submission" date="2023-07" db="EMBL/GenBank/DDBJ databases">
        <authorList>
            <consortium name="AG Swart"/>
            <person name="Singh M."/>
            <person name="Singh A."/>
            <person name="Seah K."/>
            <person name="Emmerich C."/>
        </authorList>
    </citation>
    <scope>NUCLEOTIDE SEQUENCE</scope>
    <source>
        <strain evidence="9">DP1</strain>
    </source>
</reference>
<dbReference type="PROSITE" id="PS50011">
    <property type="entry name" value="PROTEIN_KINASE_DOM"/>
    <property type="match status" value="1"/>
</dbReference>
<evidence type="ECO:0000313" key="9">
    <source>
        <dbReference type="EMBL" id="CAI2373003.1"/>
    </source>
</evidence>
<dbReference type="GO" id="GO:0005524">
    <property type="term" value="F:ATP binding"/>
    <property type="evidence" value="ECO:0007669"/>
    <property type="project" value="UniProtKB-UniRule"/>
</dbReference>
<keyword evidence="4" id="KW-0418">Kinase</keyword>
<dbReference type="Proteomes" id="UP001295684">
    <property type="component" value="Unassembled WGS sequence"/>
</dbReference>
<evidence type="ECO:0000259" key="7">
    <source>
        <dbReference type="PROSITE" id="PS50011"/>
    </source>
</evidence>
<evidence type="ECO:0000256" key="6">
    <source>
        <dbReference type="PROSITE-ProRule" id="PRU10141"/>
    </source>
</evidence>
<evidence type="ECO:0000256" key="2">
    <source>
        <dbReference type="ARBA" id="ARBA00022679"/>
    </source>
</evidence>
<dbReference type="InterPro" id="IPR011009">
    <property type="entry name" value="Kinase-like_dom_sf"/>
</dbReference>
<dbReference type="InterPro" id="IPR045270">
    <property type="entry name" value="STKc_AGC"/>
</dbReference>
<keyword evidence="10" id="KW-1185">Reference proteome</keyword>
<dbReference type="Pfam" id="PF00069">
    <property type="entry name" value="Pkinase"/>
    <property type="match status" value="1"/>
</dbReference>
<dbReference type="FunFam" id="1.10.510.10:FF:000210">
    <property type="entry name" value="Non-specific serine/threonine protein kinase"/>
    <property type="match status" value="1"/>
</dbReference>
<dbReference type="GO" id="GO:0004674">
    <property type="term" value="F:protein serine/threonine kinase activity"/>
    <property type="evidence" value="ECO:0007669"/>
    <property type="project" value="UniProtKB-KW"/>
</dbReference>
<dbReference type="InterPro" id="IPR000719">
    <property type="entry name" value="Prot_kinase_dom"/>
</dbReference>
<evidence type="ECO:0000313" key="10">
    <source>
        <dbReference type="Proteomes" id="UP001295684"/>
    </source>
</evidence>
<keyword evidence="5 6" id="KW-0067">ATP-binding</keyword>
<accession>A0AAD1XHW2</accession>
<dbReference type="InterPro" id="IPR000961">
    <property type="entry name" value="AGC-kinase_C"/>
</dbReference>
<sequence>MGACLDKSDTTSLSVSRKKKERVSSDISIDNPRISLRDFIKKGKIGTGTTSTVFLVEKEDTGKNYAMKVMKRSIKYKKDTLDIKSERLILEKVRYPFVVGLHYAFQQDYTLYLILELANGGDLFNHIQKTKGLSEDHCRFYAAEILCGLEFLHQNGIVYRNLKPEDVLLDKDGHIKLSDFGLARSMEEITTTFCGDPYYMAPEIITGDKQTYAIDLWSYGILIYEIIAGEAPFKGDSPKGILKSVLNNTISMPDKFSEDARDLICRLLSPNPKDRIGSKGSSEIKNHSFFKSIDWGRIEAREYPAPYIPQLISDSDVLNLPAEDLDNPVDKTYNQSKQSLIDGNLSNFYFNANDCSGAQNITKGDNYQNCP</sequence>
<keyword evidence="2" id="KW-0808">Transferase</keyword>
<gene>
    <name evidence="9" type="ORF">ECRASSUSDP1_LOCUS14340</name>
</gene>
<evidence type="ECO:0000256" key="3">
    <source>
        <dbReference type="ARBA" id="ARBA00022741"/>
    </source>
</evidence>
<dbReference type="AlphaFoldDB" id="A0AAD1XHW2"/>
<feature type="binding site" evidence="6">
    <location>
        <position position="68"/>
    </location>
    <ligand>
        <name>ATP</name>
        <dbReference type="ChEBI" id="CHEBI:30616"/>
    </ligand>
</feature>
<organism evidence="9 10">
    <name type="scientific">Euplotes crassus</name>
    <dbReference type="NCBI Taxonomy" id="5936"/>
    <lineage>
        <taxon>Eukaryota</taxon>
        <taxon>Sar</taxon>
        <taxon>Alveolata</taxon>
        <taxon>Ciliophora</taxon>
        <taxon>Intramacronucleata</taxon>
        <taxon>Spirotrichea</taxon>
        <taxon>Hypotrichia</taxon>
        <taxon>Euplotida</taxon>
        <taxon>Euplotidae</taxon>
        <taxon>Moneuplotes</taxon>
    </lineage>
</organism>
<dbReference type="EMBL" id="CAMPGE010014326">
    <property type="protein sequence ID" value="CAI2373003.1"/>
    <property type="molecule type" value="Genomic_DNA"/>
</dbReference>
<dbReference type="SUPFAM" id="SSF56112">
    <property type="entry name" value="Protein kinase-like (PK-like)"/>
    <property type="match status" value="1"/>
</dbReference>
<evidence type="ECO:0000259" key="8">
    <source>
        <dbReference type="PROSITE" id="PS51285"/>
    </source>
</evidence>
<dbReference type="CDD" id="cd05123">
    <property type="entry name" value="STKc_AGC"/>
    <property type="match status" value="1"/>
</dbReference>
<protein>
    <submittedName>
        <fullName evidence="9">Uncharacterized protein</fullName>
    </submittedName>
</protein>
<dbReference type="Gene3D" id="3.30.200.20">
    <property type="entry name" value="Phosphorylase Kinase, domain 1"/>
    <property type="match status" value="1"/>
</dbReference>
<proteinExistence type="predicted"/>
<feature type="domain" description="AGC-kinase C-terminal" evidence="8">
    <location>
        <begin position="291"/>
        <end position="360"/>
    </location>
</feature>